<evidence type="ECO:0000313" key="1">
    <source>
        <dbReference type="EMBL" id="GAH92021.1"/>
    </source>
</evidence>
<comment type="caution">
    <text evidence="1">The sequence shown here is derived from an EMBL/GenBank/DDBJ whole genome shotgun (WGS) entry which is preliminary data.</text>
</comment>
<dbReference type="AlphaFoldDB" id="X1JBG1"/>
<sequence length="42" mass="4461">MAVILLVVGIGSTLYVALFKGSEKTEGLVVGEMEFSLNQLFG</sequence>
<proteinExistence type="predicted"/>
<gene>
    <name evidence="1" type="ORF">S03H2_71563</name>
</gene>
<accession>X1JBG1</accession>
<name>X1JBG1_9ZZZZ</name>
<dbReference type="EMBL" id="BARU01047956">
    <property type="protein sequence ID" value="GAH92021.1"/>
    <property type="molecule type" value="Genomic_DNA"/>
</dbReference>
<feature type="non-terminal residue" evidence="1">
    <location>
        <position position="42"/>
    </location>
</feature>
<protein>
    <submittedName>
        <fullName evidence="1">Uncharacterized protein</fullName>
    </submittedName>
</protein>
<reference evidence="1" key="1">
    <citation type="journal article" date="2014" name="Front. Microbiol.">
        <title>High frequency of phylogenetically diverse reductive dehalogenase-homologous genes in deep subseafloor sedimentary metagenomes.</title>
        <authorList>
            <person name="Kawai M."/>
            <person name="Futagami T."/>
            <person name="Toyoda A."/>
            <person name="Takaki Y."/>
            <person name="Nishi S."/>
            <person name="Hori S."/>
            <person name="Arai W."/>
            <person name="Tsubouchi T."/>
            <person name="Morono Y."/>
            <person name="Uchiyama I."/>
            <person name="Ito T."/>
            <person name="Fujiyama A."/>
            <person name="Inagaki F."/>
            <person name="Takami H."/>
        </authorList>
    </citation>
    <scope>NUCLEOTIDE SEQUENCE</scope>
    <source>
        <strain evidence="1">Expedition CK06-06</strain>
    </source>
</reference>
<organism evidence="1">
    <name type="scientific">marine sediment metagenome</name>
    <dbReference type="NCBI Taxonomy" id="412755"/>
    <lineage>
        <taxon>unclassified sequences</taxon>
        <taxon>metagenomes</taxon>
        <taxon>ecological metagenomes</taxon>
    </lineage>
</organism>